<gene>
    <name evidence="1" type="ORF">S01H4_64671</name>
</gene>
<proteinExistence type="predicted"/>
<dbReference type="AlphaFoldDB" id="X1E5Y4"/>
<feature type="non-terminal residue" evidence="1">
    <location>
        <position position="1"/>
    </location>
</feature>
<evidence type="ECO:0000313" key="1">
    <source>
        <dbReference type="EMBL" id="GAH12594.1"/>
    </source>
</evidence>
<name>X1E5Y4_9ZZZZ</name>
<organism evidence="1">
    <name type="scientific">marine sediment metagenome</name>
    <dbReference type="NCBI Taxonomy" id="412755"/>
    <lineage>
        <taxon>unclassified sequences</taxon>
        <taxon>metagenomes</taxon>
        <taxon>ecological metagenomes</taxon>
    </lineage>
</organism>
<comment type="caution">
    <text evidence="1">The sequence shown here is derived from an EMBL/GenBank/DDBJ whole genome shotgun (WGS) entry which is preliminary data.</text>
</comment>
<dbReference type="EMBL" id="BART01039298">
    <property type="protein sequence ID" value="GAH12594.1"/>
    <property type="molecule type" value="Genomic_DNA"/>
</dbReference>
<sequence>YKEEYEKKFAELRNGIIETQDKALGYIFHLQGNSFLSMKKFSNALRDYLESAGFYISVRNELNLQIVLNNILDKTLHNITDYDVIEEYEDRFQKLLLSLEKANDRSQYTNYIIKLKKAFKNAK</sequence>
<protein>
    <submittedName>
        <fullName evidence="1">Uncharacterized protein</fullName>
    </submittedName>
</protein>
<accession>X1E5Y4</accession>
<reference evidence="1" key="1">
    <citation type="journal article" date="2014" name="Front. Microbiol.">
        <title>High frequency of phylogenetically diverse reductive dehalogenase-homologous genes in deep subseafloor sedimentary metagenomes.</title>
        <authorList>
            <person name="Kawai M."/>
            <person name="Futagami T."/>
            <person name="Toyoda A."/>
            <person name="Takaki Y."/>
            <person name="Nishi S."/>
            <person name="Hori S."/>
            <person name="Arai W."/>
            <person name="Tsubouchi T."/>
            <person name="Morono Y."/>
            <person name="Uchiyama I."/>
            <person name="Ito T."/>
            <person name="Fujiyama A."/>
            <person name="Inagaki F."/>
            <person name="Takami H."/>
        </authorList>
    </citation>
    <scope>NUCLEOTIDE SEQUENCE</scope>
    <source>
        <strain evidence="1">Expedition CK06-06</strain>
    </source>
</reference>
<feature type="non-terminal residue" evidence="1">
    <location>
        <position position="123"/>
    </location>
</feature>